<gene>
    <name evidence="3" type="primary">LOC107797108</name>
</gene>
<dbReference type="PANTHER" id="PTHR37736">
    <property type="entry name" value="GLYCINE-RICH PROTEIN"/>
    <property type="match status" value="1"/>
</dbReference>
<sequence length="429" mass="47386">MAASDVSEGPVRSVINKRLRALRKKYNRIVQMEESVSKGKTLNKEQEETLRSKPSVIAGIDELEKLREPLASAVAEEINLATSVSAPPDNNSKNEGEGEVIMCVEDLLYLLYFGCMFDVKSLQSDFSTATLLTRTHERACCLNYDCMQEDESSDVIDLLGEKDLDLISMLSGLLISRPVNSPLSHKRALQQCIEHAKLWLTKSDQPIVPDSDATYAGLKSKLNRIMSSLYFTTDPVKVEASAANYGPYSVPIEESVGAVPVNEPVQVHTIAMQSQQKEEECLSSQGNHTNEMHASTVEEIQQGVQGENLSELPAEAEEVTPEAEGVNNLKDMNFKEQQSVPRRSYQNQNYRGHHNGDGGGRRGYSNGHGGHGREGSYQNGRNQYYDQSGNYYQKSHNNNYRERCGRGTVGGNYNPHASGGQAANFSVDA</sequence>
<dbReference type="RefSeq" id="XP_016475458.1">
    <property type="nucleotide sequence ID" value="XM_016619972.1"/>
</dbReference>
<dbReference type="STRING" id="4097.A0A1S4AGA8"/>
<accession>A0A1S4AGA8</accession>
<name>A0A1S4AGA8_TOBAC</name>
<feature type="compositionally biased region" description="Polar residues" evidence="1">
    <location>
        <begin position="378"/>
        <end position="398"/>
    </location>
</feature>
<evidence type="ECO:0000313" key="2">
    <source>
        <dbReference type="Proteomes" id="UP000790787"/>
    </source>
</evidence>
<dbReference type="RefSeq" id="XP_016475458.1">
    <property type="nucleotide sequence ID" value="XM_016619972.2"/>
</dbReference>
<dbReference type="AlphaFoldDB" id="A0A1S4AGA8"/>
<reference evidence="3" key="2">
    <citation type="submission" date="2025-08" db="UniProtKB">
        <authorList>
            <consortium name="RefSeq"/>
        </authorList>
    </citation>
    <scope>IDENTIFICATION</scope>
    <source>
        <tissue evidence="3">Leaf</tissue>
    </source>
</reference>
<evidence type="ECO:0000256" key="1">
    <source>
        <dbReference type="SAM" id="MobiDB-lite"/>
    </source>
</evidence>
<dbReference type="OMA" id="ACAQHAR"/>
<feature type="compositionally biased region" description="Polar residues" evidence="1">
    <location>
        <begin position="335"/>
        <end position="348"/>
    </location>
</feature>
<dbReference type="KEGG" id="nta:107797108"/>
<dbReference type="Proteomes" id="UP000790787">
    <property type="component" value="Chromosome 16"/>
</dbReference>
<keyword evidence="2" id="KW-1185">Reference proteome</keyword>
<proteinExistence type="predicted"/>
<evidence type="ECO:0000313" key="3">
    <source>
        <dbReference type="RefSeq" id="XP_016475458.1"/>
    </source>
</evidence>
<dbReference type="PaxDb" id="4097-A0A1S4AGA8"/>
<dbReference type="OrthoDB" id="69150at2759"/>
<organism evidence="2 3">
    <name type="scientific">Nicotiana tabacum</name>
    <name type="common">Common tobacco</name>
    <dbReference type="NCBI Taxonomy" id="4097"/>
    <lineage>
        <taxon>Eukaryota</taxon>
        <taxon>Viridiplantae</taxon>
        <taxon>Streptophyta</taxon>
        <taxon>Embryophyta</taxon>
        <taxon>Tracheophyta</taxon>
        <taxon>Spermatophyta</taxon>
        <taxon>Magnoliopsida</taxon>
        <taxon>eudicotyledons</taxon>
        <taxon>Gunneridae</taxon>
        <taxon>Pentapetalae</taxon>
        <taxon>asterids</taxon>
        <taxon>lamiids</taxon>
        <taxon>Solanales</taxon>
        <taxon>Solanaceae</taxon>
        <taxon>Nicotianoideae</taxon>
        <taxon>Nicotianeae</taxon>
        <taxon>Nicotiana</taxon>
    </lineage>
</organism>
<feature type="region of interest" description="Disordered" evidence="1">
    <location>
        <begin position="316"/>
        <end position="429"/>
    </location>
</feature>
<dbReference type="PANTHER" id="PTHR37736:SF1">
    <property type="entry name" value="GLYCINE-RICH PROTEIN"/>
    <property type="match status" value="1"/>
</dbReference>
<protein>
    <submittedName>
        <fullName evidence="3">Uncharacterized protein LOC107797108</fullName>
    </submittedName>
</protein>
<dbReference type="GeneID" id="107797108"/>
<reference evidence="2" key="1">
    <citation type="journal article" date="2014" name="Nat. Commun.">
        <title>The tobacco genome sequence and its comparison with those of tomato and potato.</title>
        <authorList>
            <person name="Sierro N."/>
            <person name="Battey J.N."/>
            <person name="Ouadi S."/>
            <person name="Bakaher N."/>
            <person name="Bovet L."/>
            <person name="Willig A."/>
            <person name="Goepfert S."/>
            <person name="Peitsch M.C."/>
            <person name="Ivanov N.V."/>
        </authorList>
    </citation>
    <scope>NUCLEOTIDE SEQUENCE [LARGE SCALE GENOMIC DNA]</scope>
</reference>